<dbReference type="PANTHER" id="PTHR36113:SF6">
    <property type="entry name" value="FOSFOMYCIN RESISTANCE PROTEIN FOSX"/>
    <property type="match status" value="1"/>
</dbReference>
<sequence length="137" mass="15077">MSIRAAGTLGLHHVELWVPDLSAAETCWGWLLGAMGWEPYQNWPDGRSWRLGDTYLVVEQSPALTGKVHDRCAPGLNHLAFHAGTRDRVDELVASAVEHGWTLMFADRHPHAGGPDHYAGFLEDGHGYEVELVADPA</sequence>
<evidence type="ECO:0000313" key="3">
    <source>
        <dbReference type="Proteomes" id="UP000642748"/>
    </source>
</evidence>
<dbReference type="PROSITE" id="PS51819">
    <property type="entry name" value="VOC"/>
    <property type="match status" value="1"/>
</dbReference>
<feature type="domain" description="VOC" evidence="1">
    <location>
        <begin position="10"/>
        <end position="135"/>
    </location>
</feature>
<proteinExistence type="predicted"/>
<dbReference type="InterPro" id="IPR029068">
    <property type="entry name" value="Glyas_Bleomycin-R_OHBP_Dase"/>
</dbReference>
<evidence type="ECO:0000259" key="1">
    <source>
        <dbReference type="PROSITE" id="PS51819"/>
    </source>
</evidence>
<dbReference type="SUPFAM" id="SSF54593">
    <property type="entry name" value="Glyoxalase/Bleomycin resistance protein/Dihydroxybiphenyl dioxygenase"/>
    <property type="match status" value="1"/>
</dbReference>
<dbReference type="InterPro" id="IPR037523">
    <property type="entry name" value="VOC_core"/>
</dbReference>
<dbReference type="InterPro" id="IPR051332">
    <property type="entry name" value="Fosfomycin_Res_Enzymes"/>
</dbReference>
<dbReference type="AlphaFoldDB" id="A0A8J3QNQ0"/>
<dbReference type="Gene3D" id="3.10.180.10">
    <property type="entry name" value="2,3-Dihydroxybiphenyl 1,2-Dioxygenase, domain 1"/>
    <property type="match status" value="1"/>
</dbReference>
<dbReference type="PANTHER" id="PTHR36113">
    <property type="entry name" value="LYASE, PUTATIVE-RELATED-RELATED"/>
    <property type="match status" value="1"/>
</dbReference>
<keyword evidence="3" id="KW-1185">Reference proteome</keyword>
<name>A0A8J3QNQ0_9ACTN</name>
<dbReference type="EMBL" id="BONZ01000015">
    <property type="protein sequence ID" value="GIH13474.1"/>
    <property type="molecule type" value="Genomic_DNA"/>
</dbReference>
<gene>
    <name evidence="2" type="ORF">Raf01_16460</name>
</gene>
<reference evidence="2" key="1">
    <citation type="submission" date="2021-01" db="EMBL/GenBank/DDBJ databases">
        <title>Whole genome shotgun sequence of Rugosimonospora africana NBRC 104875.</title>
        <authorList>
            <person name="Komaki H."/>
            <person name="Tamura T."/>
        </authorList>
    </citation>
    <scope>NUCLEOTIDE SEQUENCE</scope>
    <source>
        <strain evidence="2">NBRC 104875</strain>
    </source>
</reference>
<dbReference type="Proteomes" id="UP000642748">
    <property type="component" value="Unassembled WGS sequence"/>
</dbReference>
<evidence type="ECO:0000313" key="2">
    <source>
        <dbReference type="EMBL" id="GIH13474.1"/>
    </source>
</evidence>
<protein>
    <recommendedName>
        <fullName evidence="1">VOC domain-containing protein</fullName>
    </recommendedName>
</protein>
<accession>A0A8J3QNQ0</accession>
<organism evidence="2 3">
    <name type="scientific">Rugosimonospora africana</name>
    <dbReference type="NCBI Taxonomy" id="556532"/>
    <lineage>
        <taxon>Bacteria</taxon>
        <taxon>Bacillati</taxon>
        <taxon>Actinomycetota</taxon>
        <taxon>Actinomycetes</taxon>
        <taxon>Micromonosporales</taxon>
        <taxon>Micromonosporaceae</taxon>
        <taxon>Rugosimonospora</taxon>
    </lineage>
</organism>
<comment type="caution">
    <text evidence="2">The sequence shown here is derived from an EMBL/GenBank/DDBJ whole genome shotgun (WGS) entry which is preliminary data.</text>
</comment>
<dbReference type="Pfam" id="PF13669">
    <property type="entry name" value="Glyoxalase_4"/>
    <property type="match status" value="1"/>
</dbReference>